<dbReference type="Pfam" id="PF04883">
    <property type="entry name" value="HK97-gp10_like"/>
    <property type="match status" value="1"/>
</dbReference>
<evidence type="ECO:0000313" key="1">
    <source>
        <dbReference type="EMBL" id="AVJ49912.1"/>
    </source>
</evidence>
<dbReference type="InterPro" id="IPR010064">
    <property type="entry name" value="HK97-gp10_tail"/>
</dbReference>
<sequence length="113" mass="12075">MSITMGQLASRYAAAAKDVPGDEELRTIAQVGVGLVKKEIQDMHAVDTGTMLNSTDAERAGKATYLIGPTVDYAPYVALGTSRMPARPFHIRAAAKLRKEVDALGFDPDKLGI</sequence>
<dbReference type="GeneID" id="40101052"/>
<gene>
    <name evidence="1" type="primary">11</name>
    <name evidence="1" type="ORF">PBI_KOJI_11</name>
</gene>
<name>A0A2P1CF99_9CAUD</name>
<accession>A0A2P1CF99</accession>
<proteinExistence type="predicted"/>
<keyword evidence="2" id="KW-1185">Reference proteome</keyword>
<dbReference type="RefSeq" id="YP_009624210.1">
    <property type="nucleotide sequence ID" value="NC_042118.1"/>
</dbReference>
<organism evidence="1 2">
    <name type="scientific">Microbacterium phage Koji</name>
    <dbReference type="NCBI Taxonomy" id="2099625"/>
    <lineage>
        <taxon>Viruses</taxon>
        <taxon>Duplodnaviria</taxon>
        <taxon>Heunggongvirae</taxon>
        <taxon>Uroviricota</taxon>
        <taxon>Caudoviricetes</taxon>
        <taxon>Kojivirus</taxon>
        <taxon>Kojivirus koji</taxon>
    </lineage>
</organism>
<dbReference type="KEGG" id="vg:40101052"/>
<dbReference type="Proteomes" id="UP000241035">
    <property type="component" value="Segment"/>
</dbReference>
<reference evidence="1 2" key="1">
    <citation type="submission" date="2018-02" db="EMBL/GenBank/DDBJ databases">
        <authorList>
            <person name="Zack K.M."/>
            <person name="Garlena R.A."/>
            <person name="Russell D.A."/>
            <person name="Pope W.H."/>
            <person name="Jacobs-Sera D."/>
            <person name="Hatfull G.F."/>
        </authorList>
    </citation>
    <scope>NUCLEOTIDE SEQUENCE [LARGE SCALE GENOMIC DNA]</scope>
</reference>
<protein>
    <submittedName>
        <fullName evidence="1">Uncharacterized protein</fullName>
    </submittedName>
</protein>
<dbReference type="OrthoDB" id="20373at10239"/>
<dbReference type="EMBL" id="MG925345">
    <property type="protein sequence ID" value="AVJ49912.1"/>
    <property type="molecule type" value="Genomic_DNA"/>
</dbReference>
<evidence type="ECO:0000313" key="2">
    <source>
        <dbReference type="Proteomes" id="UP000241035"/>
    </source>
</evidence>